<organism evidence="3 4">
    <name type="scientific">Colocasia esculenta</name>
    <name type="common">Wild taro</name>
    <name type="synonym">Arum esculentum</name>
    <dbReference type="NCBI Taxonomy" id="4460"/>
    <lineage>
        <taxon>Eukaryota</taxon>
        <taxon>Viridiplantae</taxon>
        <taxon>Streptophyta</taxon>
        <taxon>Embryophyta</taxon>
        <taxon>Tracheophyta</taxon>
        <taxon>Spermatophyta</taxon>
        <taxon>Magnoliopsida</taxon>
        <taxon>Liliopsida</taxon>
        <taxon>Araceae</taxon>
        <taxon>Aroideae</taxon>
        <taxon>Colocasieae</taxon>
        <taxon>Colocasia</taxon>
    </lineage>
</organism>
<keyword evidence="4" id="KW-1185">Reference proteome</keyword>
<dbReference type="PANTHER" id="PTHR46033:SF8">
    <property type="entry name" value="PROTEIN MAINTENANCE OF MERISTEMS-LIKE"/>
    <property type="match status" value="1"/>
</dbReference>
<feature type="compositionally biased region" description="Acidic residues" evidence="1">
    <location>
        <begin position="17"/>
        <end position="60"/>
    </location>
</feature>
<dbReference type="InterPro" id="IPR044824">
    <property type="entry name" value="MAIN-like"/>
</dbReference>
<protein>
    <recommendedName>
        <fullName evidence="2">Aminotransferase-like plant mobile domain-containing protein</fullName>
    </recommendedName>
</protein>
<gene>
    <name evidence="3" type="ORF">Taro_026091</name>
</gene>
<sequence length="644" mass="73148">MKTRGKWTVLRTRRQPEEEEEVVAAMDMAEEEEEEEAAAVDSSEGEDTAGDDGGGDETEAEMPRRPKGKGRMRSRVTWDLCWAWYRALPEAHQTRIARMGFGHLLSVRPFHVDVPYLEALRERWEEDCKAFIMPWGHMIPTLEDVAYLTGLPVQGEPERSDYYDEIVELLGPEFVAGRRRQIRSILLGSLSEAVGLRGRRRGPQETLEEFYTGVRGALDLGDRSEERSVQIFVAYLFGRLLFATQSSQMNCKFVLLLRDLAQAGKYAWGAAMLGHLFSLLPSSSRHSQSTGGFTPFLQIWGYTRFPMGRGVQREGSLVPLMARWEVMPDPRVTDWRAEDVHVALDHYPHDQVVWTPYVGEADASHPAVAAGRPLFDRHLLLLCLGTCEVLYLELVVQTLSWHQPAMEVPSLGREGHSRRRFFAEDRDWSQEHGSTVAYWRAGGDQVVRQTDLLDSSAYMEDYRARYAGRLRLDWRVLPESQAIRLLEGRLAEQEVELERLRAEVRTLRAEQSRVRANRDAGASSSAQPAGGDLAVRLQEALDRANERIQKLEAERQVEALRLDLSRMEGRMTAFRDSARDAEAEKIRAIEARVQVVADLEFLKNRVLKKRREQQRQTQQEAAGRMGSVFGSLDDIVSLGDPSVG</sequence>
<proteinExistence type="predicted"/>
<name>A0A843VAH7_COLES</name>
<dbReference type="Proteomes" id="UP000652761">
    <property type="component" value="Unassembled WGS sequence"/>
</dbReference>
<evidence type="ECO:0000256" key="1">
    <source>
        <dbReference type="SAM" id="MobiDB-lite"/>
    </source>
</evidence>
<comment type="caution">
    <text evidence="3">The sequence shown here is derived from an EMBL/GenBank/DDBJ whole genome shotgun (WGS) entry which is preliminary data.</text>
</comment>
<dbReference type="Pfam" id="PF10536">
    <property type="entry name" value="PMD"/>
    <property type="match status" value="1"/>
</dbReference>
<evidence type="ECO:0000313" key="4">
    <source>
        <dbReference type="Proteomes" id="UP000652761"/>
    </source>
</evidence>
<feature type="compositionally biased region" description="Low complexity" evidence="1">
    <location>
        <begin position="520"/>
        <end position="531"/>
    </location>
</feature>
<feature type="domain" description="Aminotransferase-like plant mobile" evidence="2">
    <location>
        <begin position="100"/>
        <end position="462"/>
    </location>
</feature>
<reference evidence="3" key="1">
    <citation type="submission" date="2017-07" db="EMBL/GenBank/DDBJ databases">
        <title>Taro Niue Genome Assembly and Annotation.</title>
        <authorList>
            <person name="Atibalentja N."/>
            <person name="Keating K."/>
            <person name="Fields C.J."/>
        </authorList>
    </citation>
    <scope>NUCLEOTIDE SEQUENCE</scope>
    <source>
        <strain evidence="3">Niue_2</strain>
        <tissue evidence="3">Leaf</tissue>
    </source>
</reference>
<dbReference type="EMBL" id="NMUH01001563">
    <property type="protein sequence ID" value="MQL93441.1"/>
    <property type="molecule type" value="Genomic_DNA"/>
</dbReference>
<dbReference type="GO" id="GO:0010073">
    <property type="term" value="P:meristem maintenance"/>
    <property type="evidence" value="ECO:0007669"/>
    <property type="project" value="InterPro"/>
</dbReference>
<dbReference type="AlphaFoldDB" id="A0A843VAH7"/>
<dbReference type="InterPro" id="IPR019557">
    <property type="entry name" value="AminoTfrase-like_pln_mobile"/>
</dbReference>
<evidence type="ECO:0000313" key="3">
    <source>
        <dbReference type="EMBL" id="MQL93441.1"/>
    </source>
</evidence>
<evidence type="ECO:0000259" key="2">
    <source>
        <dbReference type="Pfam" id="PF10536"/>
    </source>
</evidence>
<dbReference type="OrthoDB" id="1704833at2759"/>
<accession>A0A843VAH7</accession>
<feature type="region of interest" description="Disordered" evidence="1">
    <location>
        <begin position="512"/>
        <end position="531"/>
    </location>
</feature>
<feature type="region of interest" description="Disordered" evidence="1">
    <location>
        <begin position="1"/>
        <end position="70"/>
    </location>
</feature>
<dbReference type="PANTHER" id="PTHR46033">
    <property type="entry name" value="PROTEIN MAIN-LIKE 2"/>
    <property type="match status" value="1"/>
</dbReference>